<feature type="domain" description="Glucosamine inositolphosphorylceramide transferase 1 N-terminal" evidence="3">
    <location>
        <begin position="49"/>
        <end position="278"/>
    </location>
</feature>
<sequence>MQIVFFILLILIAIILIQHFLDKALIGQKKKYSIALYKGEDLFNLKPKIAPILTKFDVNDVKASFVADPFLIKYNKKYYLFMEVKSKRKRDIGEIGVAIGDNPENIKYQKIVLKEPFHLSYPNILFEDNKIYMIPESGENKDLRLYEAINFPFEWKLKKIILKGKKFTDASFIFYNNLWWMFVSDIKDNSLHIYYSKSLLSAFTPHKQNPIYINNKEKFRNGGNPVTLNGRIYRFVQNCKNYYGEKLDLYEITKLNENEFEEKFVKTFFSPSKKGWNSDQM</sequence>
<comment type="caution">
    <text evidence="4">The sequence shown here is derived from an EMBL/GenBank/DDBJ whole genome shotgun (WGS) entry which is preliminary data.</text>
</comment>
<dbReference type="SUPFAM" id="SSF75005">
    <property type="entry name" value="Arabinanase/levansucrase/invertase"/>
    <property type="match status" value="1"/>
</dbReference>
<dbReference type="Proteomes" id="UP000003288">
    <property type="component" value="Unassembled WGS sequence"/>
</dbReference>
<evidence type="ECO:0000313" key="4">
    <source>
        <dbReference type="EMBL" id="EDM23552.1"/>
    </source>
</evidence>
<dbReference type="Gene3D" id="2.115.10.20">
    <property type="entry name" value="Glycosyl hydrolase domain, family 43"/>
    <property type="match status" value="1"/>
</dbReference>
<keyword evidence="2" id="KW-0119">Carbohydrate metabolism</keyword>
<dbReference type="InterPro" id="IPR023296">
    <property type="entry name" value="Glyco_hydro_beta-prop_sf"/>
</dbReference>
<evidence type="ECO:0000256" key="2">
    <source>
        <dbReference type="ARBA" id="ARBA00023277"/>
    </source>
</evidence>
<dbReference type="PANTHER" id="PTHR43772:SF2">
    <property type="entry name" value="PUTATIVE (AFU_ORTHOLOGUE AFUA_2G04480)-RELATED"/>
    <property type="match status" value="1"/>
</dbReference>
<dbReference type="AlphaFoldDB" id="A0AAI9F1C2"/>
<keyword evidence="1" id="KW-0624">Polysaccharide degradation</keyword>
<dbReference type="PANTHER" id="PTHR43772">
    <property type="entry name" value="ENDO-1,4-BETA-XYLANASE"/>
    <property type="match status" value="1"/>
</dbReference>
<keyword evidence="1" id="KW-0858">Xylan degradation</keyword>
<feature type="non-terminal residue" evidence="4">
    <location>
        <position position="281"/>
    </location>
</feature>
<dbReference type="InterPro" id="IPR052176">
    <property type="entry name" value="Glycosyl_Hydrlase_43_Enz"/>
</dbReference>
<organism evidence="4 5">
    <name type="scientific">Caminibacter mediatlanticus TB-2</name>
    <dbReference type="NCBI Taxonomy" id="391592"/>
    <lineage>
        <taxon>Bacteria</taxon>
        <taxon>Pseudomonadati</taxon>
        <taxon>Campylobacterota</taxon>
        <taxon>Epsilonproteobacteria</taxon>
        <taxon>Nautiliales</taxon>
        <taxon>Nautiliaceae</taxon>
        <taxon>Caminibacter</taxon>
    </lineage>
</organism>
<evidence type="ECO:0000256" key="1">
    <source>
        <dbReference type="ARBA" id="ARBA00022651"/>
    </source>
</evidence>
<protein>
    <recommendedName>
        <fullName evidence="3">Glucosamine inositolphosphorylceramide transferase 1 N-terminal domain-containing protein</fullName>
    </recommendedName>
</protein>
<dbReference type="RefSeq" id="WP_007474429.1">
    <property type="nucleotide sequence ID" value="NZ_ABCJ01000004.1"/>
</dbReference>
<name>A0AAI9F1C2_9BACT</name>
<proteinExistence type="predicted"/>
<dbReference type="GO" id="GO:0045493">
    <property type="term" value="P:xylan catabolic process"/>
    <property type="evidence" value="ECO:0007669"/>
    <property type="project" value="UniProtKB-KW"/>
</dbReference>
<dbReference type="EMBL" id="ABCJ01000004">
    <property type="protein sequence ID" value="EDM23552.1"/>
    <property type="molecule type" value="Genomic_DNA"/>
</dbReference>
<accession>A0AAI9F1C2</accession>
<gene>
    <name evidence="4" type="ORF">CMTB2_04687</name>
</gene>
<reference evidence="4 5" key="1">
    <citation type="journal article" date="2011" name="Stand. Genomic Sci.">
        <title>Draft genome sequence of Caminibacter mediatlanticus strain TB-2, an epsilonproteobacterium isolated from a deep-sea hydrothermal vent.</title>
        <authorList>
            <person name="Giovannelli D."/>
            <person name="Ferriera S."/>
            <person name="Johnson J."/>
            <person name="Kravitz S."/>
            <person name="Perez-Rodriguez I."/>
            <person name="Ricci J."/>
            <person name="O'Brien C."/>
            <person name="Voordeckers J.W."/>
            <person name="Bini E."/>
            <person name="Vetriani C."/>
        </authorList>
    </citation>
    <scope>NUCLEOTIDE SEQUENCE [LARGE SCALE GENOMIC DNA]</scope>
    <source>
        <strain evidence="4 5">TB-2</strain>
    </source>
</reference>
<dbReference type="InterPro" id="IPR056442">
    <property type="entry name" value="GINT1_N"/>
</dbReference>
<evidence type="ECO:0000313" key="5">
    <source>
        <dbReference type="Proteomes" id="UP000003288"/>
    </source>
</evidence>
<dbReference type="Pfam" id="PF24793">
    <property type="entry name" value="GINT1_N"/>
    <property type="match status" value="1"/>
</dbReference>
<evidence type="ECO:0000259" key="3">
    <source>
        <dbReference type="Pfam" id="PF24793"/>
    </source>
</evidence>